<accession>A0A4V6QEK3</accession>
<name>A0A4V6QEK3_9PEZI</name>
<reference evidence="2 3" key="1">
    <citation type="submission" date="2018-11" db="EMBL/GenBank/DDBJ databases">
        <title>Genome sequence and assembly of Colletotrichum spinosum.</title>
        <authorList>
            <person name="Gan P."/>
            <person name="Shirasu K."/>
        </authorList>
    </citation>
    <scope>NUCLEOTIDE SEQUENCE [LARGE SCALE GENOMIC DNA]</scope>
    <source>
        <strain evidence="2 3">CBS 515.97</strain>
    </source>
</reference>
<evidence type="ECO:0000313" key="3">
    <source>
        <dbReference type="Proteomes" id="UP000295083"/>
    </source>
</evidence>
<evidence type="ECO:0000259" key="1">
    <source>
        <dbReference type="PROSITE" id="PS50097"/>
    </source>
</evidence>
<proteinExistence type="predicted"/>
<keyword evidence="3" id="KW-1185">Reference proteome</keyword>
<dbReference type="AlphaFoldDB" id="A0A4V6QEK3"/>
<dbReference type="Pfam" id="PF00651">
    <property type="entry name" value="BTB"/>
    <property type="match status" value="1"/>
</dbReference>
<dbReference type="Gene3D" id="3.30.710.10">
    <property type="entry name" value="Potassium Channel Kv1.1, Chain A"/>
    <property type="match status" value="1"/>
</dbReference>
<dbReference type="PANTHER" id="PTHR47843">
    <property type="entry name" value="BTB DOMAIN-CONTAINING PROTEIN-RELATED"/>
    <property type="match status" value="1"/>
</dbReference>
<protein>
    <submittedName>
        <fullName evidence="2">Kelch-like protein 38</fullName>
    </submittedName>
</protein>
<dbReference type="InterPro" id="IPR011333">
    <property type="entry name" value="SKP1/BTB/POZ_sf"/>
</dbReference>
<gene>
    <name evidence="2" type="primary">klhl38</name>
    <name evidence="2" type="ORF">C8035_v007736</name>
</gene>
<dbReference type="Proteomes" id="UP000295083">
    <property type="component" value="Unassembled WGS sequence"/>
</dbReference>
<dbReference type="EMBL" id="QAPG01000019">
    <property type="protein sequence ID" value="TDZ38019.1"/>
    <property type="molecule type" value="Genomic_DNA"/>
</dbReference>
<dbReference type="InterPro" id="IPR000210">
    <property type="entry name" value="BTB/POZ_dom"/>
</dbReference>
<comment type="caution">
    <text evidence="2">The sequence shown here is derived from an EMBL/GenBank/DDBJ whole genome shotgun (WGS) entry which is preliminary data.</text>
</comment>
<sequence>MSIYVTFSSSNYKLLTSEMFTDCEVVCEEKVWKLHRNILCSRTGYFQGALCKSFTESEARRVVLTEWTKEQVGMLIDFIYTGELCWDILRIQGTILHKAFQLWIMGDYFLIPELCSQTLDYLENHHVPDNARAASLIGFKLAPTDWQNAGELLYSYFPADHKLKSVFLEISLGKSHMRRKVINLPEFKVLATKYPEFGRDCMVKLIEDNVTRLQ</sequence>
<dbReference type="PROSITE" id="PS50097">
    <property type="entry name" value="BTB"/>
    <property type="match status" value="1"/>
</dbReference>
<dbReference type="SUPFAM" id="SSF54695">
    <property type="entry name" value="POZ domain"/>
    <property type="match status" value="1"/>
</dbReference>
<dbReference type="CDD" id="cd18186">
    <property type="entry name" value="BTB_POZ_ZBTB_KLHL-like"/>
    <property type="match status" value="1"/>
</dbReference>
<evidence type="ECO:0000313" key="2">
    <source>
        <dbReference type="EMBL" id="TDZ38019.1"/>
    </source>
</evidence>
<organism evidence="2 3">
    <name type="scientific">Colletotrichum spinosum</name>
    <dbReference type="NCBI Taxonomy" id="1347390"/>
    <lineage>
        <taxon>Eukaryota</taxon>
        <taxon>Fungi</taxon>
        <taxon>Dikarya</taxon>
        <taxon>Ascomycota</taxon>
        <taxon>Pezizomycotina</taxon>
        <taxon>Sordariomycetes</taxon>
        <taxon>Hypocreomycetidae</taxon>
        <taxon>Glomerellales</taxon>
        <taxon>Glomerellaceae</taxon>
        <taxon>Colletotrichum</taxon>
        <taxon>Colletotrichum orbiculare species complex</taxon>
    </lineage>
</organism>
<feature type="domain" description="BTB" evidence="1">
    <location>
        <begin position="21"/>
        <end position="84"/>
    </location>
</feature>
<dbReference type="PANTHER" id="PTHR47843:SF5">
    <property type="entry name" value="BTB_POZ DOMAIN PROTEIN"/>
    <property type="match status" value="1"/>
</dbReference>